<gene>
    <name evidence="2" type="ORF">EDD30_4968</name>
</gene>
<feature type="compositionally biased region" description="Low complexity" evidence="1">
    <location>
        <begin position="1"/>
        <end position="37"/>
    </location>
</feature>
<organism evidence="2 3">
    <name type="scientific">Couchioplanes caeruleus</name>
    <dbReference type="NCBI Taxonomy" id="56438"/>
    <lineage>
        <taxon>Bacteria</taxon>
        <taxon>Bacillati</taxon>
        <taxon>Actinomycetota</taxon>
        <taxon>Actinomycetes</taxon>
        <taxon>Micromonosporales</taxon>
        <taxon>Micromonosporaceae</taxon>
        <taxon>Couchioplanes</taxon>
    </lineage>
</organism>
<evidence type="ECO:0000313" key="3">
    <source>
        <dbReference type="Proteomes" id="UP000271683"/>
    </source>
</evidence>
<dbReference type="Proteomes" id="UP000271683">
    <property type="component" value="Unassembled WGS sequence"/>
</dbReference>
<feature type="region of interest" description="Disordered" evidence="1">
    <location>
        <begin position="1"/>
        <end position="46"/>
    </location>
</feature>
<name>A0A3N1GP79_9ACTN</name>
<sequence>MVDAGAASTSPGAASRSRTMPGTPWSAAAGAPGSPSGVDGRCRGSTTVPATLSVSNTIPLSIGGKGAYRDNDQFPGALDDVWVAIG</sequence>
<reference evidence="2 3" key="1">
    <citation type="submission" date="2018-11" db="EMBL/GenBank/DDBJ databases">
        <title>Sequencing the genomes of 1000 actinobacteria strains.</title>
        <authorList>
            <person name="Klenk H.-P."/>
        </authorList>
    </citation>
    <scope>NUCLEOTIDE SEQUENCE [LARGE SCALE GENOMIC DNA]</scope>
    <source>
        <strain evidence="2 3">DSM 43634</strain>
    </source>
</reference>
<proteinExistence type="predicted"/>
<dbReference type="EMBL" id="RJKL01000001">
    <property type="protein sequence ID" value="ROP32040.1"/>
    <property type="molecule type" value="Genomic_DNA"/>
</dbReference>
<comment type="caution">
    <text evidence="2">The sequence shown here is derived from an EMBL/GenBank/DDBJ whole genome shotgun (WGS) entry which is preliminary data.</text>
</comment>
<protein>
    <submittedName>
        <fullName evidence="2">Uncharacterized protein</fullName>
    </submittedName>
</protein>
<evidence type="ECO:0000313" key="2">
    <source>
        <dbReference type="EMBL" id="ROP32040.1"/>
    </source>
</evidence>
<accession>A0A3N1GP79</accession>
<dbReference type="AlphaFoldDB" id="A0A3N1GP79"/>
<evidence type="ECO:0000256" key="1">
    <source>
        <dbReference type="SAM" id="MobiDB-lite"/>
    </source>
</evidence>